<dbReference type="Pfam" id="PF07508">
    <property type="entry name" value="Recombinase"/>
    <property type="match status" value="1"/>
</dbReference>
<dbReference type="PANTHER" id="PTHR30461">
    <property type="entry name" value="DNA-INVERTASE FROM LAMBDOID PROPHAGE"/>
    <property type="match status" value="1"/>
</dbReference>
<accession>A0ABV1E778</accession>
<protein>
    <submittedName>
        <fullName evidence="5">Recombinase family protein</fullName>
    </submittedName>
</protein>
<dbReference type="InterPro" id="IPR038109">
    <property type="entry name" value="DNA_bind_recomb_sf"/>
</dbReference>
<organism evidence="5 6">
    <name type="scientific">Pseudoflavonifractor intestinihominis</name>
    <dbReference type="NCBI Taxonomy" id="3133171"/>
    <lineage>
        <taxon>Bacteria</taxon>
        <taxon>Bacillati</taxon>
        <taxon>Bacillota</taxon>
        <taxon>Clostridia</taxon>
        <taxon>Eubacteriales</taxon>
        <taxon>Oscillospiraceae</taxon>
        <taxon>Pseudoflavonifractor</taxon>
    </lineage>
</organism>
<keyword evidence="2" id="KW-0233">DNA recombination</keyword>
<dbReference type="PROSITE" id="PS51737">
    <property type="entry name" value="RECOMBINASE_DNA_BIND"/>
    <property type="match status" value="1"/>
</dbReference>
<feature type="domain" description="Recombinase" evidence="4">
    <location>
        <begin position="1"/>
        <end position="97"/>
    </location>
</feature>
<keyword evidence="1" id="KW-0238">DNA-binding</keyword>
<evidence type="ECO:0000256" key="3">
    <source>
        <dbReference type="SAM" id="Coils"/>
    </source>
</evidence>
<dbReference type="Gene3D" id="3.90.1750.20">
    <property type="entry name" value="Putative Large Serine Recombinase, Chain B, Domain 2"/>
    <property type="match status" value="1"/>
</dbReference>
<evidence type="ECO:0000259" key="4">
    <source>
        <dbReference type="PROSITE" id="PS51737"/>
    </source>
</evidence>
<evidence type="ECO:0000313" key="6">
    <source>
        <dbReference type="Proteomes" id="UP001464378"/>
    </source>
</evidence>
<proteinExistence type="predicted"/>
<comment type="caution">
    <text evidence="5">The sequence shown here is derived from an EMBL/GenBank/DDBJ whole genome shotgun (WGS) entry which is preliminary data.</text>
</comment>
<keyword evidence="6" id="KW-1185">Reference proteome</keyword>
<dbReference type="InterPro" id="IPR011109">
    <property type="entry name" value="DNA_bind_recombinase_dom"/>
</dbReference>
<dbReference type="InterPro" id="IPR050639">
    <property type="entry name" value="SSR_resolvase"/>
</dbReference>
<gene>
    <name evidence="5" type="ORF">WMO64_06785</name>
</gene>
<dbReference type="EMBL" id="JBBMFK010000009">
    <property type="protein sequence ID" value="MEQ2443172.1"/>
    <property type="molecule type" value="Genomic_DNA"/>
</dbReference>
<evidence type="ECO:0000313" key="5">
    <source>
        <dbReference type="EMBL" id="MEQ2443172.1"/>
    </source>
</evidence>
<dbReference type="Proteomes" id="UP001464378">
    <property type="component" value="Unassembled WGS sequence"/>
</dbReference>
<feature type="coiled-coil region" evidence="3">
    <location>
        <begin position="203"/>
        <end position="277"/>
    </location>
</feature>
<dbReference type="PANTHER" id="PTHR30461:SF2">
    <property type="entry name" value="SERINE RECOMBINASE PINE-RELATED"/>
    <property type="match status" value="1"/>
</dbReference>
<evidence type="ECO:0000256" key="1">
    <source>
        <dbReference type="ARBA" id="ARBA00023125"/>
    </source>
</evidence>
<name>A0ABV1E778_9FIRM</name>
<sequence>MAVDEDAAKIIQLIFHKYVNEGYGAQRLSRYLEEKKIRKPNGKNFPNTSINRIIKNPIYTGVIRNGDAQSAFIPELQIIDQETFDRAQKIMSDRTTHHAETPLNLKGQSLLVGNIFCGHCKNRLTLTTGGRNRVRKDGSIYHDVRARYQCHYNVRHPGECDGQSGYGVKKLDGIIDRIVRYQLSKISAASGEDIVAKQNRKAIELAKARHRLATVQLAEKQRELVDYQNEGIKVIRGQSKFDMEFLNELVSKAKAEITELEAAVKAAREELDIHLANADVERKEYEKIKTWADLYDNCNFAAKKMIISQFIKSVYVYRDYTLEIEFNVSFEEFRTMATECQDQGTSEQPLVYITA</sequence>
<reference evidence="5 6" key="1">
    <citation type="submission" date="2024-03" db="EMBL/GenBank/DDBJ databases">
        <title>Human intestinal bacterial collection.</title>
        <authorList>
            <person name="Pauvert C."/>
            <person name="Hitch T.C.A."/>
            <person name="Clavel T."/>
        </authorList>
    </citation>
    <scope>NUCLEOTIDE SEQUENCE [LARGE SCALE GENOMIC DNA]</scope>
    <source>
        <strain evidence="5 6">CLA-AP-H29</strain>
    </source>
</reference>
<dbReference type="RefSeq" id="WP_349231476.1">
    <property type="nucleotide sequence ID" value="NZ_JBBMFK010000009.1"/>
</dbReference>
<keyword evidence="3" id="KW-0175">Coiled coil</keyword>
<evidence type="ECO:0000256" key="2">
    <source>
        <dbReference type="ARBA" id="ARBA00023172"/>
    </source>
</evidence>